<dbReference type="PANTHER" id="PTHR30137:SF8">
    <property type="entry name" value="BLR5498 PROTEIN"/>
    <property type="match status" value="1"/>
</dbReference>
<keyword evidence="5" id="KW-1185">Reference proteome</keyword>
<dbReference type="InterPro" id="IPR011251">
    <property type="entry name" value="Luciferase-like_dom"/>
</dbReference>
<comment type="caution">
    <text evidence="4">The sequence shown here is derived from an EMBL/GenBank/DDBJ whole genome shotgun (WGS) entry which is preliminary data.</text>
</comment>
<reference evidence="4" key="1">
    <citation type="submission" date="2023-03" db="EMBL/GenBank/DDBJ databases">
        <authorList>
            <person name="Steffen K."/>
            <person name="Cardenas P."/>
        </authorList>
    </citation>
    <scope>NUCLEOTIDE SEQUENCE</scope>
</reference>
<dbReference type="AlphaFoldDB" id="A0AA35RCI1"/>
<protein>
    <submittedName>
        <fullName evidence="4">Limonene 1,2-monooxygenase</fullName>
    </submittedName>
</protein>
<dbReference type="GO" id="GO:0004497">
    <property type="term" value="F:monooxygenase activity"/>
    <property type="evidence" value="ECO:0007669"/>
    <property type="project" value="UniProtKB-KW"/>
</dbReference>
<evidence type="ECO:0000259" key="3">
    <source>
        <dbReference type="Pfam" id="PF00296"/>
    </source>
</evidence>
<dbReference type="Gene3D" id="3.20.20.30">
    <property type="entry name" value="Luciferase-like domain"/>
    <property type="match status" value="1"/>
</dbReference>
<proteinExistence type="predicted"/>
<name>A0AA35RCI1_GEOBA</name>
<evidence type="ECO:0000256" key="2">
    <source>
        <dbReference type="ARBA" id="ARBA00023033"/>
    </source>
</evidence>
<evidence type="ECO:0000256" key="1">
    <source>
        <dbReference type="ARBA" id="ARBA00023002"/>
    </source>
</evidence>
<evidence type="ECO:0000313" key="5">
    <source>
        <dbReference type="Proteomes" id="UP001174909"/>
    </source>
</evidence>
<dbReference type="GO" id="GO:0005829">
    <property type="term" value="C:cytosol"/>
    <property type="evidence" value="ECO:0007669"/>
    <property type="project" value="TreeGrafter"/>
</dbReference>
<dbReference type="Proteomes" id="UP001174909">
    <property type="component" value="Unassembled WGS sequence"/>
</dbReference>
<gene>
    <name evidence="4" type="ORF">GBAR_LOCUS5431</name>
</gene>
<evidence type="ECO:0000313" key="4">
    <source>
        <dbReference type="EMBL" id="CAI8007851.1"/>
    </source>
</evidence>
<keyword evidence="1" id="KW-0560">Oxidoreductase</keyword>
<dbReference type="EMBL" id="CASHTH010000800">
    <property type="protein sequence ID" value="CAI8007851.1"/>
    <property type="molecule type" value="Genomic_DNA"/>
</dbReference>
<dbReference type="Pfam" id="PF00296">
    <property type="entry name" value="Bac_luciferase"/>
    <property type="match status" value="1"/>
</dbReference>
<dbReference type="InterPro" id="IPR050766">
    <property type="entry name" value="Bact_Lucif_Oxidored"/>
</dbReference>
<dbReference type="PANTHER" id="PTHR30137">
    <property type="entry name" value="LUCIFERASE-LIKE MONOOXYGENASE"/>
    <property type="match status" value="1"/>
</dbReference>
<dbReference type="InterPro" id="IPR036661">
    <property type="entry name" value="Luciferase-like_sf"/>
</dbReference>
<feature type="domain" description="Luciferase-like" evidence="3">
    <location>
        <begin position="19"/>
        <end position="351"/>
    </location>
</feature>
<accession>A0AA35RCI1</accession>
<keyword evidence="2" id="KW-0503">Monooxygenase</keyword>
<dbReference type="GO" id="GO:0016705">
    <property type="term" value="F:oxidoreductase activity, acting on paired donors, with incorporation or reduction of molecular oxygen"/>
    <property type="evidence" value="ECO:0007669"/>
    <property type="project" value="InterPro"/>
</dbReference>
<dbReference type="CDD" id="cd00347">
    <property type="entry name" value="Flavin_utilizing_monoxygenases"/>
    <property type="match status" value="1"/>
</dbReference>
<sequence>MKLALQYEMQRPSLDDHLVLQETMEQCILADEVGFDYLWFVEHHFLTGFSASPCPDLVYAALSQRTKQIRLGLGVVILPYHHPNRVAERVAMLDHLSEGRVDFGTGRSAPYELTGMGIDPRDSREMWEESLSMVPDIWQTDLYSHEGKYWQVPERQILPKPYQNPHPPIWVAALQPSTYEIAASKGIGVLSFGSSAPSSLEPYVKAYRENVKKAKPVGGFVNDQWASSTLGVCLEDDREAKEMGAQSLKNFFGPDRPYVQGQKDVYAQLLDKWGGVPDHLKANFSRYVEDIEKPDEAKEDILDYSGGSAIAHQIWSDLDADTLCDRAVVIAGNPDSCIEALKKHEAIGIDQMMIMMQTETVPHEKVMESIELFGKYVIPEFKKR</sequence>
<organism evidence="4 5">
    <name type="scientific">Geodia barretti</name>
    <name type="common">Barrett's horny sponge</name>
    <dbReference type="NCBI Taxonomy" id="519541"/>
    <lineage>
        <taxon>Eukaryota</taxon>
        <taxon>Metazoa</taxon>
        <taxon>Porifera</taxon>
        <taxon>Demospongiae</taxon>
        <taxon>Heteroscleromorpha</taxon>
        <taxon>Tetractinellida</taxon>
        <taxon>Astrophorina</taxon>
        <taxon>Geodiidae</taxon>
        <taxon>Geodia</taxon>
    </lineage>
</organism>
<dbReference type="SUPFAM" id="SSF51679">
    <property type="entry name" value="Bacterial luciferase-like"/>
    <property type="match status" value="1"/>
</dbReference>